<dbReference type="Pfam" id="PF02517">
    <property type="entry name" value="Rce1-like"/>
    <property type="match status" value="1"/>
</dbReference>
<keyword evidence="3" id="KW-0482">Metalloprotease</keyword>
<dbReference type="InterPro" id="IPR003675">
    <property type="entry name" value="Rce1/LyrA-like_dom"/>
</dbReference>
<comment type="caution">
    <text evidence="3">The sequence shown here is derived from an EMBL/GenBank/DDBJ whole genome shotgun (WGS) entry which is preliminary data.</text>
</comment>
<feature type="transmembrane region" description="Helical" evidence="1">
    <location>
        <begin position="54"/>
        <end position="76"/>
    </location>
</feature>
<dbReference type="RefSeq" id="WP_209615037.1">
    <property type="nucleotide sequence ID" value="NZ_JAGJRS010000004.1"/>
</dbReference>
<keyword evidence="1" id="KW-0472">Membrane</keyword>
<feature type="transmembrane region" description="Helical" evidence="1">
    <location>
        <begin position="219"/>
        <end position="240"/>
    </location>
</feature>
<name>A0ABS4DJ63_9GAMM</name>
<evidence type="ECO:0000313" key="4">
    <source>
        <dbReference type="Proteomes" id="UP000823790"/>
    </source>
</evidence>
<keyword evidence="1" id="KW-0812">Transmembrane</keyword>
<protein>
    <submittedName>
        <fullName evidence="3">CPBP family intramembrane metalloprotease</fullName>
    </submittedName>
</protein>
<gene>
    <name evidence="3" type="ORF">J7I44_02200</name>
</gene>
<accession>A0ABS4DJ63</accession>
<proteinExistence type="predicted"/>
<evidence type="ECO:0000313" key="3">
    <source>
        <dbReference type="EMBL" id="MBP1473091.1"/>
    </source>
</evidence>
<keyword evidence="3" id="KW-0645">Protease</keyword>
<feature type="transmembrane region" description="Helical" evidence="1">
    <location>
        <begin position="121"/>
        <end position="137"/>
    </location>
</feature>
<feature type="transmembrane region" description="Helical" evidence="1">
    <location>
        <begin position="180"/>
        <end position="199"/>
    </location>
</feature>
<feature type="transmembrane region" description="Helical" evidence="1">
    <location>
        <begin position="88"/>
        <end position="109"/>
    </location>
</feature>
<feature type="transmembrane region" description="Helical" evidence="1">
    <location>
        <begin position="15"/>
        <end position="34"/>
    </location>
</feature>
<sequence>MASRTLQGLGLDKPWLAPLPVVFLVLVTWACLRLRREPLAAVGLHLDRAWARDVLGGAALGTALILAVAGLIALAGGVRFHLDPARGLGALAMGAWAFTWVALLEELLFRGFVFQRLIDGLGRWPALLAMALLFALAHWGNPGMDGPTLAWATVDTVLGALLLGLTYLRTGSLALPIGIHFGWNWAQGALLGFDVSGFGQPGWLLPELLDKPQWLTGGAFGPEASVFAVWVDALAVGLMWKWKGRANTRSTALASA</sequence>
<reference evidence="3 4" key="1">
    <citation type="submission" date="2021-04" db="EMBL/GenBank/DDBJ databases">
        <authorList>
            <person name="Huq M.A."/>
        </authorList>
    </citation>
    <scope>NUCLEOTIDE SEQUENCE [LARGE SCALE GENOMIC DNA]</scope>
    <source>
        <strain evidence="3 4">MAH-13</strain>
    </source>
</reference>
<keyword evidence="1" id="KW-1133">Transmembrane helix</keyword>
<evidence type="ECO:0000259" key="2">
    <source>
        <dbReference type="Pfam" id="PF02517"/>
    </source>
</evidence>
<keyword evidence="4" id="KW-1185">Reference proteome</keyword>
<evidence type="ECO:0000256" key="1">
    <source>
        <dbReference type="SAM" id="Phobius"/>
    </source>
</evidence>
<dbReference type="EMBL" id="JAGJRS010000004">
    <property type="protein sequence ID" value="MBP1473091.1"/>
    <property type="molecule type" value="Genomic_DNA"/>
</dbReference>
<feature type="domain" description="CAAX prenyl protease 2/Lysostaphin resistance protein A-like" evidence="2">
    <location>
        <begin position="90"/>
        <end position="185"/>
    </location>
</feature>
<dbReference type="GO" id="GO:0008237">
    <property type="term" value="F:metallopeptidase activity"/>
    <property type="evidence" value="ECO:0007669"/>
    <property type="project" value="UniProtKB-KW"/>
</dbReference>
<dbReference type="PANTHER" id="PTHR39430">
    <property type="entry name" value="MEMBRANE-ASSOCIATED PROTEASE-RELATED"/>
    <property type="match status" value="1"/>
</dbReference>
<dbReference type="Proteomes" id="UP000823790">
    <property type="component" value="Unassembled WGS sequence"/>
</dbReference>
<keyword evidence="3" id="KW-0378">Hydrolase</keyword>
<dbReference type="PANTHER" id="PTHR39430:SF1">
    <property type="entry name" value="PROTEASE"/>
    <property type="match status" value="1"/>
</dbReference>
<feature type="transmembrane region" description="Helical" evidence="1">
    <location>
        <begin position="149"/>
        <end position="168"/>
    </location>
</feature>
<organism evidence="3 4">
    <name type="scientific">Frateuria flava</name>
    <dbReference type="NCBI Taxonomy" id="2821489"/>
    <lineage>
        <taxon>Bacteria</taxon>
        <taxon>Pseudomonadati</taxon>
        <taxon>Pseudomonadota</taxon>
        <taxon>Gammaproteobacteria</taxon>
        <taxon>Lysobacterales</taxon>
        <taxon>Rhodanobacteraceae</taxon>
        <taxon>Frateuria</taxon>
    </lineage>
</organism>